<dbReference type="GO" id="GO:0016787">
    <property type="term" value="F:hydrolase activity"/>
    <property type="evidence" value="ECO:0007669"/>
    <property type="project" value="UniProtKB-KW"/>
</dbReference>
<evidence type="ECO:0000313" key="5">
    <source>
        <dbReference type="Proteomes" id="UP000661077"/>
    </source>
</evidence>
<reference evidence="4 5" key="1">
    <citation type="journal article" date="2021" name="Int. J. Syst. Evol. Microbiol.">
        <title>Steroidobacter gossypii sp. nov., isolated from soil of cotton cropping field.</title>
        <authorList>
            <person name="Huang R."/>
            <person name="Yang S."/>
            <person name="Zhen C."/>
            <person name="Liu W."/>
        </authorList>
    </citation>
    <scope>NUCLEOTIDE SEQUENCE [LARGE SCALE GENOMIC DNA]</scope>
    <source>
        <strain evidence="4 5">S1-65</strain>
    </source>
</reference>
<evidence type="ECO:0000256" key="1">
    <source>
        <dbReference type="ARBA" id="ARBA00022801"/>
    </source>
</evidence>
<dbReference type="InterPro" id="IPR029058">
    <property type="entry name" value="AB_hydrolase_fold"/>
</dbReference>
<feature type="chain" id="PRO_5046581791" evidence="2">
    <location>
        <begin position="27"/>
        <end position="299"/>
    </location>
</feature>
<keyword evidence="1 4" id="KW-0378">Hydrolase</keyword>
<dbReference type="RefSeq" id="WP_203171018.1">
    <property type="nucleotide sequence ID" value="NZ_JAEVLS010000010.1"/>
</dbReference>
<dbReference type="PANTHER" id="PTHR48081:SF9">
    <property type="entry name" value="CARBOXYLESTERASE"/>
    <property type="match status" value="1"/>
</dbReference>
<dbReference type="PANTHER" id="PTHR48081">
    <property type="entry name" value="AB HYDROLASE SUPERFAMILY PROTEIN C4A8.06C"/>
    <property type="match status" value="1"/>
</dbReference>
<feature type="domain" description="BD-FAE-like" evidence="3">
    <location>
        <begin position="62"/>
        <end position="160"/>
    </location>
</feature>
<protein>
    <submittedName>
        <fullName evidence="4">Alpha/beta hydrolase</fullName>
    </submittedName>
</protein>
<dbReference type="InterPro" id="IPR050300">
    <property type="entry name" value="GDXG_lipolytic_enzyme"/>
</dbReference>
<sequence length="299" mass="32503">MMSGQAWMVRVCWALCWLLPFSAAHADESTTELEYQTESNIAYYDAAALSRADAYKKEQTKLDVYYPKGAKDYATVVWFHGGGLTGGARYFPNLKEQGIALVAVSYRLSPKAQSPAFLEDSAAAVAWVITNIARYGGDPNKVFVGGHSAGAYLSSMIAMDPKWLGAHRLSNRSLAGVIAISGQMTTHFTVKQLRGDKGPPLRPVIDEYAPLHHASKDLPPICLIVGGRDIEWKSRVEENELMAVTLRNLGHPLVEFYEMEGLNHGTVEQGAMIIAKEFVQRVLAAGRAGAASSATSAAR</sequence>
<accession>A0ABS1X6J4</accession>
<evidence type="ECO:0000259" key="3">
    <source>
        <dbReference type="Pfam" id="PF20434"/>
    </source>
</evidence>
<dbReference type="Proteomes" id="UP000661077">
    <property type="component" value="Unassembled WGS sequence"/>
</dbReference>
<dbReference type="Gene3D" id="3.40.50.1820">
    <property type="entry name" value="alpha/beta hydrolase"/>
    <property type="match status" value="1"/>
</dbReference>
<name>A0ABS1X6J4_9GAMM</name>
<keyword evidence="2" id="KW-0732">Signal</keyword>
<evidence type="ECO:0000313" key="4">
    <source>
        <dbReference type="EMBL" id="MBM0108846.1"/>
    </source>
</evidence>
<comment type="caution">
    <text evidence="4">The sequence shown here is derived from an EMBL/GenBank/DDBJ whole genome shotgun (WGS) entry which is preliminary data.</text>
</comment>
<dbReference type="Pfam" id="PF20434">
    <property type="entry name" value="BD-FAE"/>
    <property type="match status" value="1"/>
</dbReference>
<evidence type="ECO:0000256" key="2">
    <source>
        <dbReference type="SAM" id="SignalP"/>
    </source>
</evidence>
<feature type="signal peptide" evidence="2">
    <location>
        <begin position="1"/>
        <end position="26"/>
    </location>
</feature>
<organism evidence="4 5">
    <name type="scientific">Steroidobacter gossypii</name>
    <dbReference type="NCBI Taxonomy" id="2805490"/>
    <lineage>
        <taxon>Bacteria</taxon>
        <taxon>Pseudomonadati</taxon>
        <taxon>Pseudomonadota</taxon>
        <taxon>Gammaproteobacteria</taxon>
        <taxon>Steroidobacterales</taxon>
        <taxon>Steroidobacteraceae</taxon>
        <taxon>Steroidobacter</taxon>
    </lineage>
</organism>
<proteinExistence type="predicted"/>
<dbReference type="SUPFAM" id="SSF53474">
    <property type="entry name" value="alpha/beta-Hydrolases"/>
    <property type="match status" value="1"/>
</dbReference>
<keyword evidence="5" id="KW-1185">Reference proteome</keyword>
<dbReference type="EMBL" id="JAEVLS010000010">
    <property type="protein sequence ID" value="MBM0108846.1"/>
    <property type="molecule type" value="Genomic_DNA"/>
</dbReference>
<gene>
    <name evidence="4" type="ORF">JM946_29290</name>
</gene>
<dbReference type="InterPro" id="IPR049492">
    <property type="entry name" value="BD-FAE-like_dom"/>
</dbReference>